<keyword evidence="2" id="KW-1133">Transmembrane helix</keyword>
<keyword evidence="2" id="KW-0812">Transmembrane</keyword>
<dbReference type="InterPro" id="IPR029052">
    <property type="entry name" value="Metallo-depent_PP-like"/>
</dbReference>
<dbReference type="PROSITE" id="PS51257">
    <property type="entry name" value="PROKAR_LIPOPROTEIN"/>
    <property type="match status" value="1"/>
</dbReference>
<dbReference type="PANTHER" id="PTHR34211">
    <property type="entry name" value="CALCINEURIN-LIKE METALLO-PHOSPHOESTERASE SUPERFAMILY PROTEIN"/>
    <property type="match status" value="1"/>
</dbReference>
<feature type="transmembrane region" description="Helical" evidence="2">
    <location>
        <begin position="79"/>
        <end position="99"/>
    </location>
</feature>
<evidence type="ECO:0000313" key="3">
    <source>
        <dbReference type="EMBL" id="KAK9809330.1"/>
    </source>
</evidence>
<proteinExistence type="predicted"/>
<feature type="region of interest" description="Disordered" evidence="1">
    <location>
        <begin position="357"/>
        <end position="385"/>
    </location>
</feature>
<reference evidence="3 4" key="1">
    <citation type="journal article" date="2024" name="Nat. Commun.">
        <title>Phylogenomics reveals the evolutionary origins of lichenization in chlorophyte algae.</title>
        <authorList>
            <person name="Puginier C."/>
            <person name="Libourel C."/>
            <person name="Otte J."/>
            <person name="Skaloud P."/>
            <person name="Haon M."/>
            <person name="Grisel S."/>
            <person name="Petersen M."/>
            <person name="Berrin J.G."/>
            <person name="Delaux P.M."/>
            <person name="Dal Grande F."/>
            <person name="Keller J."/>
        </authorList>
    </citation>
    <scope>NUCLEOTIDE SEQUENCE [LARGE SCALE GENOMIC DNA]</scope>
    <source>
        <strain evidence="3 4">SAG 2036</strain>
    </source>
</reference>
<gene>
    <name evidence="3" type="ORF">WJX73_005806</name>
</gene>
<evidence type="ECO:0008006" key="5">
    <source>
        <dbReference type="Google" id="ProtNLM"/>
    </source>
</evidence>
<dbReference type="SUPFAM" id="SSF56300">
    <property type="entry name" value="Metallo-dependent phosphatases"/>
    <property type="match status" value="1"/>
</dbReference>
<evidence type="ECO:0000256" key="1">
    <source>
        <dbReference type="SAM" id="MobiDB-lite"/>
    </source>
</evidence>
<evidence type="ECO:0000313" key="4">
    <source>
        <dbReference type="Proteomes" id="UP001465755"/>
    </source>
</evidence>
<dbReference type="Proteomes" id="UP001465755">
    <property type="component" value="Unassembled WGS sequence"/>
</dbReference>
<feature type="region of interest" description="Disordered" evidence="1">
    <location>
        <begin position="799"/>
        <end position="854"/>
    </location>
</feature>
<feature type="transmembrane region" description="Helical" evidence="2">
    <location>
        <begin position="48"/>
        <end position="67"/>
    </location>
</feature>
<feature type="region of interest" description="Disordered" evidence="1">
    <location>
        <begin position="503"/>
        <end position="555"/>
    </location>
</feature>
<feature type="transmembrane region" description="Helical" evidence="2">
    <location>
        <begin position="1096"/>
        <end position="1117"/>
    </location>
</feature>
<feature type="compositionally biased region" description="Basic and acidic residues" evidence="1">
    <location>
        <begin position="509"/>
        <end position="521"/>
    </location>
</feature>
<dbReference type="PANTHER" id="PTHR34211:SF3">
    <property type="entry name" value="CALCINEURIN-LIKE METALLO-PHOSPHOESTERASE SUPERFAMILY PROTEIN"/>
    <property type="match status" value="1"/>
</dbReference>
<keyword evidence="4" id="KW-1185">Reference proteome</keyword>
<evidence type="ECO:0000256" key="2">
    <source>
        <dbReference type="SAM" id="Phobius"/>
    </source>
</evidence>
<dbReference type="EMBL" id="JALJOQ010000021">
    <property type="protein sequence ID" value="KAK9809330.1"/>
    <property type="molecule type" value="Genomic_DNA"/>
</dbReference>
<protein>
    <recommendedName>
        <fullName evidence="5">Calcineurin-like phosphoesterase domain-containing protein</fullName>
    </recommendedName>
</protein>
<comment type="caution">
    <text evidence="3">The sequence shown here is derived from an EMBL/GenBank/DDBJ whole genome shotgun (WGS) entry which is preliminary data.</text>
</comment>
<feature type="compositionally biased region" description="Polar residues" evidence="1">
    <location>
        <begin position="523"/>
        <end position="532"/>
    </location>
</feature>
<keyword evidence="2" id="KW-0472">Membrane</keyword>
<feature type="region of interest" description="Disordered" evidence="1">
    <location>
        <begin position="884"/>
        <end position="947"/>
    </location>
</feature>
<feature type="region of interest" description="Disordered" evidence="1">
    <location>
        <begin position="1283"/>
        <end position="1307"/>
    </location>
</feature>
<feature type="transmembrane region" description="Helical" evidence="2">
    <location>
        <begin position="1042"/>
        <end position="1064"/>
    </location>
</feature>
<accession>A0AAW1PLN7</accession>
<feature type="transmembrane region" description="Helical" evidence="2">
    <location>
        <begin position="111"/>
        <end position="137"/>
    </location>
</feature>
<feature type="transmembrane region" description="Helical" evidence="2">
    <location>
        <begin position="1213"/>
        <end position="1233"/>
    </location>
</feature>
<feature type="compositionally biased region" description="Polar residues" evidence="1">
    <location>
        <begin position="803"/>
        <end position="819"/>
    </location>
</feature>
<feature type="compositionally biased region" description="Pro residues" evidence="1">
    <location>
        <begin position="536"/>
        <end position="549"/>
    </location>
</feature>
<feature type="transmembrane region" description="Helical" evidence="2">
    <location>
        <begin position="158"/>
        <end position="176"/>
    </location>
</feature>
<organism evidence="3 4">
    <name type="scientific">Symbiochloris irregularis</name>
    <dbReference type="NCBI Taxonomy" id="706552"/>
    <lineage>
        <taxon>Eukaryota</taxon>
        <taxon>Viridiplantae</taxon>
        <taxon>Chlorophyta</taxon>
        <taxon>core chlorophytes</taxon>
        <taxon>Trebouxiophyceae</taxon>
        <taxon>Trebouxiales</taxon>
        <taxon>Trebouxiaceae</taxon>
        <taxon>Symbiochloris</taxon>
    </lineage>
</organism>
<name>A0AAW1PLN7_9CHLO</name>
<sequence>MIEAKMQEQRYHQHTANSAYLLYPVALACVFYDSTQGIVQKYELNRKWYYLWGTICFFAYLYLRPLFSKGIGSASSGFINLYSVYISWLCGAVFLHLPSLEALGFNIKADVSVLLVVFLVSVVALGSLHALHAVAVMSKALSPSLYNPLAGRHAMTSLVLLNSFNLAIACSTYYGFCGNAAATDKDSAASGGDFKAAICGKWLHPIGMNEHPMFSRWVIYGEAAAHDSGLEPPMAYIDIPLDGRGFIAIPAAQTISPVFTLWLTLIIMYLVNSLADYSAAATLQTGYTSDLRKTLMKATRIRMQRAHSAEAIKLGQSQMLSKLPSRALEMMQRSQSSQISNSVSTMVRNMSTRLPSLGSHTLGSMSKPPRKSLEGGLPPVRTKPSEPEVEIAASDEQPDFMPMFPWYSGTSADMYKTVFDLMISVKLFLGRFDMRTMQAATAAMPPGTGTEPPREGDGFTFEHLADRDSLWLDFSADVGDGGDPTYAVAASMAAPLLHVNVPDGLPGMESDKVPDLKERDAGSNGSDTSSGLDSPPASPRPDDPAPPSPGARLLPRGDLLIIGGDLAYPNPSNETYETRFFRPYEAAMPPPPHVMPGALVVQKPDLPSLHSHREAVGGCRKAPSSLCDKHASACAPDPRHTRSCRACHAVQALRSYDGPTCFAIPGNHDWIDGLETYQRHIQHRGWLGGWLLPQENSYFALHLPQGWWLFGLDLALLDDIDLCQCRYFARIADERMGPDDAVILVTHQPRWLMDWFWQEAACPNLRQLVRGHLRGRARVHLSGDLHFYMRHSFCPAPPADSGLSPTSSTIDPGTLQQLSPKAELGRRGKGTAAPKADRLGRMSSGGAGPGAAHLQASEAGLGGAFLHPTHVFTSARFGSIPEASPEAAFTRGSSPRASSRERGPFASKGSSPKGSTSRGASPSRRRRSRRAPSVDLGPGTLEDGGASKPGAGGEFCCAAAYPSAATSLRLGRLNLHVFRLKNNRFDIIGGALYFLLTVSVLPRCGQVASVLDAPSLPAAAAAFASAALDTAAAIVLESYLSLAALCFLVLMSFGFARAGGVGAAPHQTPHPPDSKTDTFWTALALRARSGGLQTQLVFACMHAFTHFAAAVLLMMLLELGVETCIKYEGLGAEGYHSLFSWYQRFEAQHFPDPMGMRELVSRWTGHIYPSVLKFSFALFDVPEAIAVSRIAVCKTGLALTRIQAASYYMGMLAYYWVLATPPVGFLFGCYLYIAVNWFHVHYDEAFSALRIPHFKGFSRLHISPSGDLHIYSLAMDKVPSEWKEDPRWRGRTGAGSRRGPSHAAQVPSRWVPVHRSIAPNDEHFPKSSDSGINLVDYVRVPKRRQF</sequence>